<sequence length="105" mass="10829">MSFMLVNSVVNDAALEVILVEGKFLGNGIADAFGDDTHIIGDGLIDEGDAAINYFVVDTEVVVVVADVTVVSAFGDDILTIEAVIGAVPFINGAVDGLAFLMTVP</sequence>
<dbReference type="AlphaFoldDB" id="A0AAV7W0X5"/>
<dbReference type="Proteomes" id="UP001066276">
    <property type="component" value="Chromosome 1_2"/>
</dbReference>
<reference evidence="1" key="1">
    <citation type="journal article" date="2022" name="bioRxiv">
        <title>Sequencing and chromosome-scale assembly of the giantPleurodeles waltlgenome.</title>
        <authorList>
            <person name="Brown T."/>
            <person name="Elewa A."/>
            <person name="Iarovenko S."/>
            <person name="Subramanian E."/>
            <person name="Araus A.J."/>
            <person name="Petzold A."/>
            <person name="Susuki M."/>
            <person name="Suzuki K.-i.T."/>
            <person name="Hayashi T."/>
            <person name="Toyoda A."/>
            <person name="Oliveira C."/>
            <person name="Osipova E."/>
            <person name="Leigh N.D."/>
            <person name="Simon A."/>
            <person name="Yun M.H."/>
        </authorList>
    </citation>
    <scope>NUCLEOTIDE SEQUENCE</scope>
    <source>
        <strain evidence="1">20211129_DDA</strain>
        <tissue evidence="1">Liver</tissue>
    </source>
</reference>
<gene>
    <name evidence="1" type="ORF">NDU88_001922</name>
</gene>
<dbReference type="EMBL" id="JANPWB010000002">
    <property type="protein sequence ID" value="KAJ1206517.1"/>
    <property type="molecule type" value="Genomic_DNA"/>
</dbReference>
<protein>
    <submittedName>
        <fullName evidence="1">Uncharacterized protein</fullName>
    </submittedName>
</protein>
<name>A0AAV7W0X5_PLEWA</name>
<organism evidence="1 2">
    <name type="scientific">Pleurodeles waltl</name>
    <name type="common">Iberian ribbed newt</name>
    <dbReference type="NCBI Taxonomy" id="8319"/>
    <lineage>
        <taxon>Eukaryota</taxon>
        <taxon>Metazoa</taxon>
        <taxon>Chordata</taxon>
        <taxon>Craniata</taxon>
        <taxon>Vertebrata</taxon>
        <taxon>Euteleostomi</taxon>
        <taxon>Amphibia</taxon>
        <taxon>Batrachia</taxon>
        <taxon>Caudata</taxon>
        <taxon>Salamandroidea</taxon>
        <taxon>Salamandridae</taxon>
        <taxon>Pleurodelinae</taxon>
        <taxon>Pleurodeles</taxon>
    </lineage>
</organism>
<proteinExistence type="predicted"/>
<evidence type="ECO:0000313" key="2">
    <source>
        <dbReference type="Proteomes" id="UP001066276"/>
    </source>
</evidence>
<accession>A0AAV7W0X5</accession>
<evidence type="ECO:0000313" key="1">
    <source>
        <dbReference type="EMBL" id="KAJ1206517.1"/>
    </source>
</evidence>
<keyword evidence="2" id="KW-1185">Reference proteome</keyword>
<comment type="caution">
    <text evidence="1">The sequence shown here is derived from an EMBL/GenBank/DDBJ whole genome shotgun (WGS) entry which is preliminary data.</text>
</comment>